<dbReference type="SMART" id="SM00257">
    <property type="entry name" value="LysM"/>
    <property type="match status" value="10"/>
</dbReference>
<evidence type="ECO:0000313" key="3">
    <source>
        <dbReference type="EMBL" id="XBY45764.1"/>
    </source>
</evidence>
<dbReference type="PANTHER" id="PTHR33734:SF22">
    <property type="entry name" value="MEMBRANE-BOUND LYTIC MUREIN TRANSGLYCOSYLASE D"/>
    <property type="match status" value="1"/>
</dbReference>
<dbReference type="RefSeq" id="WP_407050860.1">
    <property type="nucleotide sequence ID" value="NZ_CP158568.1"/>
</dbReference>
<feature type="transmembrane region" description="Helical" evidence="1">
    <location>
        <begin position="997"/>
        <end position="1019"/>
    </location>
</feature>
<dbReference type="CDD" id="cd00118">
    <property type="entry name" value="LysM"/>
    <property type="match status" value="7"/>
</dbReference>
<dbReference type="KEGG" id="mflg:ABS361_05725"/>
<evidence type="ECO:0000259" key="2">
    <source>
        <dbReference type="PROSITE" id="PS51782"/>
    </source>
</evidence>
<accession>A0AAU7XD64</accession>
<gene>
    <name evidence="3" type="ORF">ABS361_05725</name>
</gene>
<protein>
    <submittedName>
        <fullName evidence="3">LysM peptidoglycan-binding domain-containing protein</fullName>
    </submittedName>
</protein>
<feature type="domain" description="LysM" evidence="2">
    <location>
        <begin position="1716"/>
        <end position="1769"/>
    </location>
</feature>
<keyword evidence="1" id="KW-0812">Transmembrane</keyword>
<feature type="domain" description="LysM" evidence="2">
    <location>
        <begin position="1388"/>
        <end position="1432"/>
    </location>
</feature>
<reference evidence="3" key="1">
    <citation type="submission" date="2024-06" db="EMBL/GenBank/DDBJ databases">
        <title>Methylostella associata gen. nov., sp. nov., a novel Ancalomicrobiaceae-affiliated facultatively methylotrophic bacteria that feed on methanotrophs of the genus Methylococcus.</title>
        <authorList>
            <person name="Saltykova V."/>
            <person name="Danilova O.V."/>
            <person name="Oshkin I.Y."/>
            <person name="Belova S.E."/>
            <person name="Pimenov N.V."/>
            <person name="Dedysh S.N."/>
        </authorList>
    </citation>
    <scope>NUCLEOTIDE SEQUENCE</scope>
    <source>
        <strain evidence="3">S20</strain>
    </source>
</reference>
<proteinExistence type="predicted"/>
<dbReference type="InterPro" id="IPR036779">
    <property type="entry name" value="LysM_dom_sf"/>
</dbReference>
<dbReference type="Pfam" id="PF01476">
    <property type="entry name" value="LysM"/>
    <property type="match status" value="10"/>
</dbReference>
<dbReference type="InterPro" id="IPR018392">
    <property type="entry name" value="LysM"/>
</dbReference>
<dbReference type="EMBL" id="CP158568">
    <property type="protein sequence ID" value="XBY45764.1"/>
    <property type="molecule type" value="Genomic_DNA"/>
</dbReference>
<evidence type="ECO:0000256" key="1">
    <source>
        <dbReference type="SAM" id="Phobius"/>
    </source>
</evidence>
<sequence>MTLQDLLAALYADGYLSRDDTKLDLPADNQLGSAPITALLGDPVLFPLKQLVVAIDHFLVTDTAITMSGTIVAATTVVRVFSDTTVTATFTVDAQGVAELAVAVDLPSGAVLARAFPSLVTDPENAAGAQIFSTAVLDVASATAGPTMAFSGVPVPDPTIAGLWSKTPGSLAGPITGWSAPDTVPPTFQFATGWQTATVEAGLLPLRLAYTLASNATTGGSGAVLGEIHVDGLGDGTIPLTLALPLATPFSPTFETSAYSASVTDLSQLAPLFLGQQLANLVPSRFPIGNVFALTSVRVGLTANGSVTAFTSITVSAKTTIPLLPLNLADLTGIAVTFWLDLPNQFSVVFRGTFELNGKSNLGCTTTFALPGGTIQAYNAATFDVSELIGIIPGLPALPQSGLTVETLSLTLSPYDMTYRFDGAIQASDGWSIALVPGVTAIALQNLYLSVNQTSSTSSVAIAADVVFLGLPLRISAMTTSSSGGWIFNGSLNAESVNLTDIVKALLPFPCQALPQINLLALSCTFDSSQSTYALQARVQWVMDILPVTITGDFSLQSHRASANGPVTYSGAVIGELDINNLILKVSYVFSPTTTDISFSYRQLTITYHKDATDPYVAISLDNSTVGDLFIFLLSFAEPGKAISLSSPWDLLQKIGLPNLTVKVHLNTKVIEVDIAMSTNLGFIDIENFKLVYTRQYGAAKFSLQLTGNFLGQDYGKNGANPLTWDPLNEAPPVVPGSGTQVFDLEYLGLGQHMTLRGEMPKTMEGVITALEKAMVPTGNPTQNPATQLPGLTYDAGSSWLIGTRFTAMSTVDLSVIFNDPNLYGLLIKLSGAKAGIFAGLKFEILYRKIADNLGVFHIELTLPDAMRHLEFGEVSITLPVITIDIYTNGNFRIDAGFPPSLTDFSRSFSVQVFPFIGYGGFYFALLDGQTSTSVPKITNGSFSPVLELGFALQVGVGKTISIGILSGGISITVGGMLQGVLAWFNPAQQNLPSERFFRITGTVAVVGIVYATVDFGIIQASVSLTVYASVTLDAQSYKSVLIAISAGVTVKVSIKILFVRISFHFSATITESFTIGSDQATPWIVDNTGQSPTLGSNQFRASRPSALLRHPPYARMRARPARSLARRGPLLHRQSRFSATARLTAATTTVAVTAVPLISQALDTDFGFPGGPAETGTDGPVMALLTGIETSSDPSFGANVLMSFLLEWVVDALGHAHPSVSAALLSEVEDALKQPGVADAVFSYQALQTVFTSNGIVFEITPRPTGPDSSEIPAAILPIPPEIEMSVPGYSIQFWADRRPVGNYEEQIQAYFASLAAEFAARDTSALKAAAPEEDTLAVFVFRYYFLMLCQNLVQTATTLLGDYDLALSKTEVGAATPTSVVNRFNNDYTVRAGDTLDGIAALFGLTASALVDANPQYAVAAPSPGETVFVPATAVTYTTIAGDSLAGLSACFGLGATEIEQANPSVDFGALQPGTKLAIPGTRVLHDVLQGETAASIAQAYGISVAALEAANPAVSFQTLPAGTVLLIPLALTVTGLVVANQGDATILQTGTALSLGEIDLTAQSTDSLAALASRFGVPLLDLMTANAESQTLLAAGQTIPLGTLATTTRDGDSFQGLLAYWYGQATPIDPEAFDKANPGLVLVSGQTLSIPVPDKANADYVTQPGDTVAKIATTYPAATLAALLDNNPRIALTAGQAAVLPAVSPVTSASYLFTYTARQGDTLTSIAETYFAADPATQKAAVQSLQQWNGGLDADKALAAGTWITVPYFSSLANLTRQYGVPLATLAALPGDVWSQTTLLAPRAALTVADVRHTITAGDSFGSIASNYDLSIDQLAARIALTPGLFDADGVTLEVKAIPGMNFQALVDAMATSGSFTDALNMTSRFMLNGLRLPAPQFAGEPAPSPDTAYPLYALIGQESPVTVPLAPNYGFTLSLNGDPAWLSLPGGTLVMPLDADEIARIEAFETLTLDNGITSIQPTPIYAYSPDRQPPSSLIAWNSPDVPAGLTPAQQKLSKTTIWSIPNALNDALAASATGSLPYQAAIGTTQADGSVTYATLSATRWTTIIDIDVEIPPNAAEGTYVVLGADQAGTARLLALWSHVQSSGTTPTIYLAYPDQSSVDAEGTVVSDALNRAETFLIKTNLSTESHGAETVSATGRRLAVRNTTLTEAPIATLEPADGLGFLQMLWELSVVKTGGYYLNYALQDGQLGLPGTLFSVGQQATIQIVVVLDDQAAGDPLARSFNNGLLVGEAVDASAYSLAFQAVTHTIAAGDTLASIAAAYGYLGLDAGALCSINQTILGTMVPGAQAAGQTVLPADTFGALALRAGLTPAALGQQIGNQTGLLQPAALLQLAGSPVRIVAAGDTLASIAALYDFLDPQSLAALNENATPLLAVGATMTIPGQPAYTIRANDTFASVARAHSVDLSTLAQDNADAAILAAGTTIAVDDDLLVLGANLPPGNIGFTVARNDPQATDPAAETPQQALGTLFNLLGFQLATTAAYGESNEGLPAGPTTPADAPVGTPWSYQQVFSLVAFAKHNDAIDCLGLPPPASNPYAGIGKGASATIELALQDVLGNRTLNSVLPPLQQAVGYTDPVSSPSSWPSATLSYRFAAADAGNLHVAMTVAAGQFLPDDAALDMPAGVPSPKDPTAAAKRAGKAALQYQTASYQLQQSDVTGCITTSLGALSDPAAVGLAARQALLGVANAAYVFLTGASTLYPEIVTLGPGTSFADLAALTDPQTGFDVPLASLGKINAFARADLLWGQGAALSVPYDYVTGSGDTAQAIATRSRIPITVAQLADRNSAVPLAGGVLVATADRVYTVPTTSSPSLSAIAQQVGSQMPDGPGGVPGLATSNAKVPLTTGLTLGYGSATFTVAEGQTLTDAAAAFSTATGAPVTVIETAVANQYLDGLFPAAARLTVASVITVDTLDTLASLAQDFGPPPGQSGTPAEQMLLGNAEVPGLWPIGTALFVADETIAIALGDTLSSLALANGTTAGAILADNKGLAFVADAALAIPFVADVGGLATALYAIQQSDTLGSIANKFPGWSVAALGERDAAVPGLFNGTPISLNGRTVTPTPASTIASVAAALGLDVAAFSTAAADLQGILAPRAAVVTPPPATDGTATWAAVAAKYGFDTGTLAAACATLPALLPSSGQIEVDGTTVDIRPNDTFALLTARINASRSGTPVSVAEVGDAAANLTPKPRTLFAPPLALAIDATVTAAYAPAILDLGVMLTLSRDPDCVAPGFLNAPGVVSNWTAVPAQPFAATATTDTRSLQSFAADFEAAFPGLKLATGPDRIQGASALDAPSLKAATATGGGSTGAGGKTLWVVNFSETGTGFTYDVQSNLRYFAIPPLTTKAWDGNRIAVPSYDSSSGLTWPANQTRDFRSADPDQWNQSFLAAVDLMLSPAYAVPAATDAVTAASVAQIIAAKANIAAGQAGTVQPIVAGDDDGLGEAIEAMQQQLLVTLSSAYSVQTLVQTDVTVKGGGASGDPANQPNLSGKIVVGTLTTPADIDQPQGWVDPAHPFAPLAAMAGVSVVYLAEVIADMPSIIRPSLTATANGKSTTTLASDTVATLAGKLGTTVATLAETMTLSASDPSLFLGATAINVTAFRVPKDLGTVTLAAGWMDTDIPGLLLANADRTGFFAPGSTVTLGTVSDTPAATDTLTAIAARFGGMDAFARAIGAVDAGSEAGSYQLNPNDPPHGLQVVPQLGFTTAKAPLSSTASKLTSLLSVKDPAIQKSAILSLDYQVNQVEFDIHSVAGIQGYKSSSWLSFIIPLADAPATDGDIGTVQVPIPLRGYPNPALISGQSATPPATSDDPTKTLAQWNYDFTVDRQFAAQDELTLSILFNQNSTDSNAAADTPKTIAVIQALAAFSVVWPAISADLSRVPDIQGGTAGPTERKAIAALAELTRLVEAAWVQSRQLAMVRGLPQRTYDYRMSLLSQGAPPYYTTVILERKGQTIDFATPPDDFLFQYQATAADIAALNGGTVPAGLATLFAANGFGLGTETNLTLKTPGSPATNTDWLLFDENGEQSFGGVSVVAPQTYRLLQQNTDKAPYAVQVWRQLLWPGVQYAGTWLGGLQMGTRLSFDLPDETAYLASPLSLSFDYFRLNALLLQDAWGSSYISRNANLLQGQTINPAFVYKTPPAMFPTQITPLIVRSSPEPMSSQAGQTLAEALSAFFETLLAAQTAVLPGSKRDMRIGVSYWQSADGTSDPTKTPLAYRNPLVLLPVYAFDVSTDWQLTDGSFCEKLAATIQANAVAMGISATAPAQWVMDVLVYTYADPDMSQPAAAQALLNLQNLTHPV</sequence>
<feature type="domain" description="LysM" evidence="2">
    <location>
        <begin position="1486"/>
        <end position="1530"/>
    </location>
</feature>
<feature type="transmembrane region" description="Helical" evidence="1">
    <location>
        <begin position="961"/>
        <end position="985"/>
    </location>
</feature>
<name>A0AAU7XD64_9HYPH</name>
<dbReference type="Gene3D" id="3.10.350.10">
    <property type="entry name" value="LysM domain"/>
    <property type="match status" value="4"/>
</dbReference>
<feature type="domain" description="LysM" evidence="2">
    <location>
        <begin position="1437"/>
        <end position="1481"/>
    </location>
</feature>
<organism evidence="3">
    <name type="scientific">Methyloraptor flagellatus</name>
    <dbReference type="NCBI Taxonomy" id="3162530"/>
    <lineage>
        <taxon>Bacteria</taxon>
        <taxon>Pseudomonadati</taxon>
        <taxon>Pseudomonadota</taxon>
        <taxon>Alphaproteobacteria</taxon>
        <taxon>Hyphomicrobiales</taxon>
        <taxon>Ancalomicrobiaceae</taxon>
        <taxon>Methyloraptor</taxon>
    </lineage>
</organism>
<dbReference type="PANTHER" id="PTHR33734">
    <property type="entry name" value="LYSM DOMAIN-CONTAINING GPI-ANCHORED PROTEIN 2"/>
    <property type="match status" value="1"/>
</dbReference>
<dbReference type="SUPFAM" id="SSF54106">
    <property type="entry name" value="LysM domain"/>
    <property type="match status" value="1"/>
</dbReference>
<dbReference type="PROSITE" id="PS51782">
    <property type="entry name" value="LYSM"/>
    <property type="match status" value="5"/>
</dbReference>
<keyword evidence="1" id="KW-0472">Membrane</keyword>
<feature type="domain" description="LysM" evidence="2">
    <location>
        <begin position="1561"/>
        <end position="1604"/>
    </location>
</feature>
<keyword evidence="1" id="KW-1133">Transmembrane helix</keyword>